<dbReference type="GO" id="GO:0005935">
    <property type="term" value="C:cellular bud neck"/>
    <property type="evidence" value="ECO:0007669"/>
    <property type="project" value="EnsemblFungi"/>
</dbReference>
<dbReference type="OMA" id="SFMRVFP"/>
<evidence type="ECO:0000256" key="4">
    <source>
        <dbReference type="ARBA" id="ARBA00023054"/>
    </source>
</evidence>
<dbReference type="GO" id="GO:0005546">
    <property type="term" value="F:phosphatidylinositol-4,5-bisphosphate binding"/>
    <property type="evidence" value="ECO:0007669"/>
    <property type="project" value="EnsemblFungi"/>
</dbReference>
<feature type="compositionally biased region" description="Basic and acidic residues" evidence="5">
    <location>
        <begin position="320"/>
        <end position="342"/>
    </location>
</feature>
<dbReference type="GeneID" id="11497475"/>
<dbReference type="RefSeq" id="XP_003668227.1">
    <property type="nucleotide sequence ID" value="XM_003668179.1"/>
</dbReference>
<accession>G0W596</accession>
<dbReference type="GO" id="GO:0007165">
    <property type="term" value="P:signal transduction"/>
    <property type="evidence" value="ECO:0007669"/>
    <property type="project" value="InterPro"/>
</dbReference>
<dbReference type="GO" id="GO:0043332">
    <property type="term" value="C:mating projection tip"/>
    <property type="evidence" value="ECO:0007669"/>
    <property type="project" value="EnsemblFungi"/>
</dbReference>
<evidence type="ECO:0000259" key="6">
    <source>
        <dbReference type="PROSITE" id="PS50017"/>
    </source>
</evidence>
<evidence type="ECO:0000256" key="2">
    <source>
        <dbReference type="ARBA" id="ARBA00022448"/>
    </source>
</evidence>
<dbReference type="PANTHER" id="PTHR16092">
    <property type="entry name" value="SEC3/SYNTAXIN-RELATED"/>
    <property type="match status" value="1"/>
</dbReference>
<dbReference type="CDD" id="cd13315">
    <property type="entry name" value="PH_Sec3"/>
    <property type="match status" value="1"/>
</dbReference>
<dbReference type="PANTHER" id="PTHR16092:SF14">
    <property type="entry name" value="EXOCYST COMPLEX COMPONENT 1 ISOFORM X1"/>
    <property type="match status" value="1"/>
</dbReference>
<dbReference type="GO" id="GO:0051601">
    <property type="term" value="P:exocyst localization"/>
    <property type="evidence" value="ECO:0007669"/>
    <property type="project" value="EnsemblFungi"/>
</dbReference>
<feature type="region of interest" description="Disordered" evidence="5">
    <location>
        <begin position="298"/>
        <end position="475"/>
    </location>
</feature>
<dbReference type="Pfam" id="PF09763">
    <property type="entry name" value="Sec3_CC"/>
    <property type="match status" value="1"/>
</dbReference>
<dbReference type="GO" id="GO:0005886">
    <property type="term" value="C:plasma membrane"/>
    <property type="evidence" value="ECO:0007669"/>
    <property type="project" value="TreeGrafter"/>
</dbReference>
<dbReference type="GO" id="GO:0048309">
    <property type="term" value="P:endoplasmic reticulum inheritance"/>
    <property type="evidence" value="ECO:0007669"/>
    <property type="project" value="EnsemblFungi"/>
</dbReference>
<dbReference type="GO" id="GO:0000131">
    <property type="term" value="C:incipient cellular bud site"/>
    <property type="evidence" value="ECO:0007669"/>
    <property type="project" value="EnsemblFungi"/>
</dbReference>
<feature type="compositionally biased region" description="Basic and acidic residues" evidence="5">
    <location>
        <begin position="374"/>
        <end position="385"/>
    </location>
</feature>
<feature type="domain" description="Death" evidence="6">
    <location>
        <begin position="921"/>
        <end position="981"/>
    </location>
</feature>
<protein>
    <recommendedName>
        <fullName evidence="6">Death domain-containing protein</fullName>
    </recommendedName>
</protein>
<dbReference type="PROSITE" id="PS50017">
    <property type="entry name" value="DEATH_DOMAIN"/>
    <property type="match status" value="1"/>
</dbReference>
<dbReference type="OrthoDB" id="27109at2759"/>
<dbReference type="EMBL" id="HE580267">
    <property type="protein sequence ID" value="CCD22984.1"/>
    <property type="molecule type" value="Genomic_DNA"/>
</dbReference>
<organism evidence="7 8">
    <name type="scientific">Naumovozyma dairenensis (strain ATCC 10597 / BCRC 20456 / CBS 421 / NBRC 0211 / NRRL Y-12639)</name>
    <name type="common">Saccharomyces dairenensis</name>
    <dbReference type="NCBI Taxonomy" id="1071378"/>
    <lineage>
        <taxon>Eukaryota</taxon>
        <taxon>Fungi</taxon>
        <taxon>Dikarya</taxon>
        <taxon>Ascomycota</taxon>
        <taxon>Saccharomycotina</taxon>
        <taxon>Saccharomycetes</taxon>
        <taxon>Saccharomycetales</taxon>
        <taxon>Saccharomycetaceae</taxon>
        <taxon>Naumovozyma</taxon>
    </lineage>
</organism>
<feature type="compositionally biased region" description="Basic and acidic residues" evidence="5">
    <location>
        <begin position="601"/>
        <end position="610"/>
    </location>
</feature>
<dbReference type="InterPro" id="IPR019160">
    <property type="entry name" value="Sec3_CC"/>
</dbReference>
<gene>
    <name evidence="7" type="primary">NDAI0A08310</name>
    <name evidence="7" type="ordered locus">NDAI_0A08310</name>
</gene>
<feature type="compositionally biased region" description="Polar residues" evidence="5">
    <location>
        <begin position="456"/>
        <end position="475"/>
    </location>
</feature>
<dbReference type="InterPro" id="IPR000488">
    <property type="entry name" value="Death_dom"/>
</dbReference>
<dbReference type="STRING" id="1071378.G0W596"/>
<dbReference type="InterPro" id="IPR028258">
    <property type="entry name" value="Sec3-PIP2_bind"/>
</dbReference>
<feature type="compositionally biased region" description="Polar residues" evidence="5">
    <location>
        <begin position="400"/>
        <end position="433"/>
    </location>
</feature>
<keyword evidence="2" id="KW-0813">Transport</keyword>
<dbReference type="GO" id="GO:0031267">
    <property type="term" value="F:small GTPase binding"/>
    <property type="evidence" value="ECO:0007669"/>
    <property type="project" value="EnsemblFungi"/>
</dbReference>
<keyword evidence="3" id="KW-0268">Exocytosis</keyword>
<evidence type="ECO:0000256" key="1">
    <source>
        <dbReference type="ARBA" id="ARBA00006518"/>
    </source>
</evidence>
<dbReference type="GO" id="GO:0006893">
    <property type="term" value="P:Golgi to plasma membrane transport"/>
    <property type="evidence" value="ECO:0007669"/>
    <property type="project" value="EnsemblFungi"/>
</dbReference>
<evidence type="ECO:0000313" key="8">
    <source>
        <dbReference type="Proteomes" id="UP000000689"/>
    </source>
</evidence>
<reference evidence="7 8" key="1">
    <citation type="journal article" date="2011" name="Proc. Natl. Acad. Sci. U.S.A.">
        <title>Evolutionary erosion of yeast sex chromosomes by mating-type switching accidents.</title>
        <authorList>
            <person name="Gordon J.L."/>
            <person name="Armisen D."/>
            <person name="Proux-Wera E."/>
            <person name="Oheigeartaigh S.S."/>
            <person name="Byrne K.P."/>
            <person name="Wolfe K.H."/>
        </authorList>
    </citation>
    <scope>NUCLEOTIDE SEQUENCE [LARGE SCALE GENOMIC DNA]</scope>
    <source>
        <strain evidence="8">ATCC 10597 / BCRC 20456 / CBS 421 / NBRC 0211 / NRRL Y-12639</strain>
    </source>
</reference>
<keyword evidence="8" id="KW-1185">Reference proteome</keyword>
<dbReference type="HOGENOM" id="CLU_002075_1_0_1"/>
<dbReference type="SMART" id="SM01313">
    <property type="entry name" value="Sec3-PIP2_bind"/>
    <property type="match status" value="1"/>
</dbReference>
<feature type="compositionally biased region" description="Polar residues" evidence="5">
    <location>
        <begin position="364"/>
        <end position="373"/>
    </location>
</feature>
<dbReference type="Gene3D" id="2.30.29.90">
    <property type="match status" value="1"/>
</dbReference>
<feature type="compositionally biased region" description="Basic residues" evidence="5">
    <location>
        <begin position="1"/>
        <end position="13"/>
    </location>
</feature>
<comment type="similarity">
    <text evidence="1">Belongs to the SEC3 family.</text>
</comment>
<name>G0W596_NAUDC</name>
<dbReference type="InterPro" id="IPR048628">
    <property type="entry name" value="Sec3_C"/>
</dbReference>
<feature type="region of interest" description="Disordered" evidence="5">
    <location>
        <begin position="1"/>
        <end position="81"/>
    </location>
</feature>
<dbReference type="Pfam" id="PF20654">
    <property type="entry name" value="Sec3_C-term"/>
    <property type="match status" value="1"/>
</dbReference>
<dbReference type="eggNOG" id="ENOG502QSCI">
    <property type="taxonomic scope" value="Eukaryota"/>
</dbReference>
<feature type="compositionally biased region" description="Low complexity" evidence="5">
    <location>
        <begin position="639"/>
        <end position="652"/>
    </location>
</feature>
<sequence length="1383" mass="158596">MHRAKSPFKKKTHSREPSQDENSNSIFHRRSASNSSNSKRLSYQQHGRSISGSNVAPPISASNPSHKRTTSRSSDSSQSSNFLAEQYDRDRRAIINYCFSRPDPKTGNAPNSYITHVRIIEDSKFPSSRPTGEPRLENKKKRVLIISSKANKPNEVQLHKARENQDGSFQIGRTWNLKELLKIERDTQVPEGFLLTMGKVYYWETNSSKERTVFVKSLVKIYMQMLSGRVPQLVNWDLSMFYLDEKSYQRAVITRQQQTPTSGMTSPISSASPMISAPVAKLHQQIPTPSLPPIDTTTAITSSSPRSRKTPILSPTYPKMDPRNNNEETQDRDMHPYRRSQDRIQMVSMPTATSPVSRIPLNKQPYSTTSTLDEVSKKYAPKEQTTDSNQHRKQHPYSYVSGSMSPIYNTNESMGINQKNQETGLSSPYQIPGTSKKTTSPSLTSSTHSSEQNSTGTYTAENPPNHQYSGTTRNASDLNLSHVDTQQANSVSSSNNNKNGNALENLNAALTEEYKHSSSEVAGFKKIANVEPLDISQDEEEEEPLDLYLDDYTGSKNINKGVVQKGEEEEEEEEQEDVDLNESIPEVKLPEDELDTTNDMSYERNDEVRYSQDLTPPEDIQQQQHRYHEVSTIQEEDQQQQQQQLQPMEQEQSGTPMMKRKKWDVDVDDDVLLEVLTGMNWELDEDADKLIEHLDLKIAETQHTFNKGIVTLEKMGPSLEPYITNVNRECDKMNPSLTLFLMEMNNFAEDIEYVENQDNGLQVEYANKKLLWNTLSELLNTVSLDEDTLKELLKCPIRERNLPWMDIQLNSLSKALKAISGDNESSEEDYNLRDMEALKQRRQYYERVKDLFLERVVQEFGTKFESVQTGDTSTDQLNSILSRLLAFSSIVLFCKETSIASYKDLIKLWNKSIETVYLNLWEKMLFQLNHPEEEIGKVSSNNQQGEARLLRSWKNYQETKKLVPVEPLSSKLLSGLVDALEILEQNCIIYQNFIDKFFHISSTLDFEHYVKEYNDYPTRIIALDYIDKMDSDRHIATTKLQMVSEVFQPILINFLSFIVDSLKNEPSLALSLMILLEEKMKRLQSSNLEFLIDAMNKIYTQIRQFWLEYVDDQLVYLERSAVNSSNRDISPSVLDLPIFIKNVYDSVSFVQDAVQVEDATSLESIEILMSSCSRLTITLTQFLTKSDDGSGIALGLQNPTLKSDDLNESIELLMNSDWVVEMFTMLNVGMSNIFEIPVQNAKKIFDVEKEAYADYLLRDSMPKLTSFVMGAMRVIEKSFEQRSNPSTWAAYSKHNLEMILKSYTSQEINLLVRRLHKHLVNDFSNGQNEVVREVLCQKLWSCLQGQTVSLYLKLYTLIDKNYKTINVPFTKNDIITAFEMYKK</sequence>
<dbReference type="GO" id="GO:0005934">
    <property type="term" value="C:cellular bud tip"/>
    <property type="evidence" value="ECO:0007669"/>
    <property type="project" value="EnsemblFungi"/>
</dbReference>
<evidence type="ECO:0000256" key="5">
    <source>
        <dbReference type="SAM" id="MobiDB-lite"/>
    </source>
</evidence>
<keyword evidence="4" id="KW-0175">Coiled coil</keyword>
<dbReference type="Pfam" id="PF15277">
    <property type="entry name" value="Sec3-PIP2_bind"/>
    <property type="match status" value="1"/>
</dbReference>
<feature type="compositionally biased region" description="Polar residues" evidence="5">
    <location>
        <begin position="43"/>
        <end position="64"/>
    </location>
</feature>
<feature type="compositionally biased region" description="Low complexity" evidence="5">
    <location>
        <begin position="71"/>
        <end position="80"/>
    </location>
</feature>
<dbReference type="Proteomes" id="UP000000689">
    <property type="component" value="Chromosome 1"/>
</dbReference>
<dbReference type="GO" id="GO:0000145">
    <property type="term" value="C:exocyst"/>
    <property type="evidence" value="ECO:0007669"/>
    <property type="project" value="EnsemblFungi"/>
</dbReference>
<feature type="compositionally biased region" description="Low complexity" evidence="5">
    <location>
        <begin position="434"/>
        <end position="455"/>
    </location>
</feature>
<feature type="compositionally biased region" description="Low complexity" evidence="5">
    <location>
        <begin position="32"/>
        <end position="42"/>
    </location>
</feature>
<feature type="compositionally biased region" description="Acidic residues" evidence="5">
    <location>
        <begin position="567"/>
        <end position="580"/>
    </location>
</feature>
<evidence type="ECO:0000313" key="7">
    <source>
        <dbReference type="EMBL" id="CCD22984.1"/>
    </source>
</evidence>
<evidence type="ECO:0000256" key="3">
    <source>
        <dbReference type="ARBA" id="ARBA00022483"/>
    </source>
</evidence>
<dbReference type="KEGG" id="ndi:NDAI_0A08310"/>
<dbReference type="GO" id="GO:0001927">
    <property type="term" value="P:exocyst assembly"/>
    <property type="evidence" value="ECO:0007669"/>
    <property type="project" value="EnsemblFungi"/>
</dbReference>
<feature type="region of interest" description="Disordered" evidence="5">
    <location>
        <begin position="562"/>
        <end position="659"/>
    </location>
</feature>
<proteinExistence type="inferred from homology"/>